<dbReference type="InterPro" id="IPR012880">
    <property type="entry name" value="Gryzun"/>
</dbReference>
<evidence type="ECO:0000259" key="3">
    <source>
        <dbReference type="Pfam" id="PF11817"/>
    </source>
</evidence>
<dbReference type="Proteomes" id="UP000838412">
    <property type="component" value="Chromosome 1"/>
</dbReference>
<name>A0A8J9V925_BRALA</name>
<proteinExistence type="predicted"/>
<evidence type="ECO:0000256" key="1">
    <source>
        <dbReference type="SAM" id="MobiDB-lite"/>
    </source>
</evidence>
<dbReference type="Pfam" id="PF07919">
    <property type="entry name" value="Gryzun"/>
    <property type="match status" value="2"/>
</dbReference>
<dbReference type="Pfam" id="PF11817">
    <property type="entry name" value="Foie-gras_1"/>
    <property type="match status" value="1"/>
</dbReference>
<dbReference type="PANTHER" id="PTHR14374">
    <property type="entry name" value="FOIE GRAS"/>
    <property type="match status" value="1"/>
</dbReference>
<organism evidence="4 5">
    <name type="scientific">Branchiostoma lanceolatum</name>
    <name type="common">Common lancelet</name>
    <name type="synonym">Amphioxus lanceolatum</name>
    <dbReference type="NCBI Taxonomy" id="7740"/>
    <lineage>
        <taxon>Eukaryota</taxon>
        <taxon>Metazoa</taxon>
        <taxon>Chordata</taxon>
        <taxon>Cephalochordata</taxon>
        <taxon>Leptocardii</taxon>
        <taxon>Amphioxiformes</taxon>
        <taxon>Branchiostomatidae</taxon>
        <taxon>Branchiostoma</taxon>
    </lineage>
</organism>
<dbReference type="OrthoDB" id="6278596at2759"/>
<dbReference type="EMBL" id="OV696686">
    <property type="protein sequence ID" value="CAH1230529.1"/>
    <property type="molecule type" value="Genomic_DNA"/>
</dbReference>
<dbReference type="PANTHER" id="PTHR14374:SF0">
    <property type="entry name" value="TRAFFICKING PROTEIN PARTICLE COMPLEX SUBUNIT 11"/>
    <property type="match status" value="1"/>
</dbReference>
<dbReference type="AlphaFoldDB" id="A0A8J9V925"/>
<evidence type="ECO:0000313" key="4">
    <source>
        <dbReference type="EMBL" id="CAH1230529.1"/>
    </source>
</evidence>
<feature type="region of interest" description="Disordered" evidence="1">
    <location>
        <begin position="741"/>
        <end position="762"/>
    </location>
</feature>
<accession>A0A8J9V925</accession>
<gene>
    <name evidence="4" type="primary">TRAPPC11</name>
    <name evidence="4" type="ORF">BLAG_LOCUS1075</name>
</gene>
<feature type="domain" description="Trafficking protein particle complex subunit 11" evidence="3">
    <location>
        <begin position="302"/>
        <end position="557"/>
    </location>
</feature>
<evidence type="ECO:0000259" key="2">
    <source>
        <dbReference type="Pfam" id="PF07919"/>
    </source>
</evidence>
<feature type="domain" description="Gryzun putative trafficking through Golgi" evidence="2">
    <location>
        <begin position="1024"/>
        <end position="1139"/>
    </location>
</feature>
<protein>
    <submittedName>
        <fullName evidence="4">TRAPPC11 protein</fullName>
    </submittedName>
</protein>
<dbReference type="InterPro" id="IPR021773">
    <property type="entry name" value="TPC11"/>
</dbReference>
<reference evidence="4" key="1">
    <citation type="submission" date="2022-01" db="EMBL/GenBank/DDBJ databases">
        <authorList>
            <person name="Braso-Vives M."/>
        </authorList>
    </citation>
    <scope>NUCLEOTIDE SEQUENCE</scope>
</reference>
<feature type="domain" description="Gryzun putative trafficking through Golgi" evidence="2">
    <location>
        <begin position="779"/>
        <end position="902"/>
    </location>
</feature>
<evidence type="ECO:0000313" key="5">
    <source>
        <dbReference type="Proteomes" id="UP000838412"/>
    </source>
</evidence>
<keyword evidence="5" id="KW-1185">Reference proteome</keyword>
<sequence>MQKTCKVQHVKVWGNCGKMEKPGEVPESESVAQPEVPPQTMATSWELPTELCCRPLALVALTGMDVTYNAVHRAIWDAFSANRRADRVPLAFRVLPGDHEYPKCKTKRQSYEWYIPKGILKTGWMNKQLNLVPAVVVVFFDLDWDEPLWREKQMECATRVEVVRASLQGRSTRVAVVLIQKNAPLPPGEDMVAAERAAALCSACELSAKSLFVLPHTDHLLGYIIRLENAFYELAQNYYHMEARRVKSHKEFLNKTTHQLLFVRHQFKIAFYNEMKQDTHTALKHYKQAYQHLNEVRTHDTNMLEIKTVSGFINYKICRLSFQHNAPLDAIAQFRKHVDLFKNKVGCAELAFEHSSWISKQFQVFGDLFDEAIKLGLTAIQTQHPGFYYQQAANHAITRKQLCCKLCDPTAKYPSTDPLEMAAKLDFYGQRPWRQGHQSIDPPDAQKEREGILSLQLLELTVDHSWIIIPLLSSAVAQFKKYKSARMKRYLMVQMGEEYYHAKDYGKALTLLTRVLWDYRSERWWALLTSILTCALKCAYLVANVQEYISIALELIGQYTLTSAEEKTRIQMNLIRVMSGDPPEPEPECVPEAVEEAKQLWTSEAIQTLAQPFTIELQNLVPFVECKAGFSLASNPPDKHMVLDVYLCVRCPFPIRFSKLSVLLSNPAYNKNCTLADSRGIANSEAGDAETGDLYLVPGQVKHHQFLLIPTVEDVGRKVEITSVALELGTPGTRSAILHWQGGGGDAATNSTAPRVMSGRRREDQPAEIDWDGLSLVNSISVVPRPPRVQVQLKHKPPALANEFYAVELTVESQEDDEITEVSLHVGLKDGQDTSLESTTHICFDAPTQEDAETFIDKPQPQAPGLSVGTLKSGEKVTRTMYMRCLQVGQRMLSVRVVYNIQVSIGKQASPICCTCVKEEIVPIETVMPVDASIRLKSLLMDALEQIHYDEPFLLLTDISCVSPWSITISSTELQLTEALRPATGQLESHIHKLQLNKNDRASDCYCLTAPLNKIHQGSVLMGEYSIRWRRADADDSIPYVMTVLSLPEVPIMNLPVMVEMELPAHGRVREPLGITYVLHNRTATVQEMEVMMEPSEAFMFSGHKQVHFRLLPYGKHILTYNLYPLLSGHMVLPRLHVNMLRYPGTTDQIISKMMPTHVFIMPTGKEAMEEVFAGS</sequence>